<gene>
    <name evidence="2" type="ORF">B0537_10800</name>
</gene>
<dbReference type="Pfam" id="PF00271">
    <property type="entry name" value="Helicase_C"/>
    <property type="match status" value="1"/>
</dbReference>
<dbReference type="Proteomes" id="UP000189464">
    <property type="component" value="Chromosome"/>
</dbReference>
<accession>A0A1S6IXN1</accession>
<dbReference type="PANTHER" id="PTHR47957:SF3">
    <property type="entry name" value="ATP-DEPENDENT HELICASE HRQ1"/>
    <property type="match status" value="1"/>
</dbReference>
<name>A0A1S6IXN1_9FIRM</name>
<evidence type="ECO:0000259" key="1">
    <source>
        <dbReference type="PROSITE" id="PS51194"/>
    </source>
</evidence>
<dbReference type="GO" id="GO:0043138">
    <property type="term" value="F:3'-5' DNA helicase activity"/>
    <property type="evidence" value="ECO:0007669"/>
    <property type="project" value="TreeGrafter"/>
</dbReference>
<dbReference type="GO" id="GO:0036297">
    <property type="term" value="P:interstrand cross-link repair"/>
    <property type="evidence" value="ECO:0007669"/>
    <property type="project" value="TreeGrafter"/>
</dbReference>
<dbReference type="AlphaFoldDB" id="A0A1S6IXN1"/>
<dbReference type="GO" id="GO:0006289">
    <property type="term" value="P:nucleotide-excision repair"/>
    <property type="evidence" value="ECO:0007669"/>
    <property type="project" value="TreeGrafter"/>
</dbReference>
<feature type="domain" description="Helicase C-terminal" evidence="1">
    <location>
        <begin position="842"/>
        <end position="1030"/>
    </location>
</feature>
<evidence type="ECO:0000313" key="2">
    <source>
        <dbReference type="EMBL" id="AQS59525.1"/>
    </source>
</evidence>
<protein>
    <recommendedName>
        <fullName evidence="1">Helicase C-terminal domain-containing protein</fullName>
    </recommendedName>
</protein>
<dbReference type="OrthoDB" id="713315at2"/>
<proteinExistence type="predicted"/>
<dbReference type="PANTHER" id="PTHR47957">
    <property type="entry name" value="ATP-DEPENDENT HELICASE HRQ1"/>
    <property type="match status" value="1"/>
</dbReference>
<reference evidence="2 3" key="1">
    <citation type="journal article" date="2016" name="Int. J. Syst. Evol. Microbiol.">
        <title>Desulfotomaculum ferrireducens sp. nov., a moderately thermophilic sulfate-reducing and dissimilatory Fe(III)-reducing bacterium isolated from compost.</title>
        <authorList>
            <person name="Yang G."/>
            <person name="Guo J."/>
            <person name="Zhuang L."/>
            <person name="Yuan Y."/>
            <person name="Zhou S."/>
        </authorList>
    </citation>
    <scope>NUCLEOTIDE SEQUENCE [LARGE SCALE GENOMIC DNA]</scope>
    <source>
        <strain evidence="2 3">GSS09</strain>
    </source>
</reference>
<evidence type="ECO:0000313" key="3">
    <source>
        <dbReference type="Proteomes" id="UP000189464"/>
    </source>
</evidence>
<dbReference type="InterPro" id="IPR027417">
    <property type="entry name" value="P-loop_NTPase"/>
</dbReference>
<dbReference type="RefSeq" id="WP_077714594.1">
    <property type="nucleotide sequence ID" value="NZ_CP019698.1"/>
</dbReference>
<dbReference type="CDD" id="cd18785">
    <property type="entry name" value="SF2_C"/>
    <property type="match status" value="1"/>
</dbReference>
<keyword evidence="3" id="KW-1185">Reference proteome</keyword>
<sequence length="1160" mass="132019">MPHIKNREKIIQALFEELVGPSPQGEELDCSGTIIFETPADSYRPYRQKESGEEILQRDRPTVRYGVGVLYPIGTEHEIVAQDITGETGEENDWNKDYNELVEQRIKNIEEIQKRAEIGHEPESDDFELSNANTFSPSTMGISFLAEFPEESKLIVEASGGRYEEKKITVAGNERKWWLRKPVTIYALFNGNDICCQDSKKVKESFTEKNTGELNLQIEVFSRPVNNLRTRLVTVCLVNRSEYDVSKEHLIDQYCLFQTFFKVMVISDAGDCHILPYPRTTFCNKDKDLEEQSLDLLYREAETYAVGHGCAADWKAVISQRKAMWVSAQCLPIYETPSITPDIKTKDGRAIEVPMAPLAGLVPGNDGISSLKQIIQLYQEWIEEKKEQIGLLDKEFQYAANHHMENCQRCANKMKEGLEYLLHNKKALRAFQLANYAILLQQSIRKGPREVQFEAKENRYKFLEQYQPPDPLNPGPYRGKWRAFQIAFLLMSIKSTVEGKIPDRNTVELIWFPTGGGKTEAYLGLAAFSMFMRRIANPTDSGVSVIMRYTLRLLTAQQFQRTSGLLCAMEYIRRKYPSELGEAEFSIGMWLGGDTTPNTRKDAITALRKLNKGAKVENPFVLGSCPWCGAKMGRYGGTLPEKSPLSRVLGYEQKDNSVVFKCPDSACEFNKGLPIYVIDEDIYQKRPSLVIGTVDKFAMLAWRPEARSIFGIDKDGNRESSPPGLIIQDELHLISGPLGSMVGLYESVIEKLCTDYRKDVPIVPKIVCSTATIRRYSEQVKALYGRDNVALFPPPGLDAGDSFFSQYACHPDGKLQPGRIYVGVHAPGLRSMQTAQVRTFSALLQAPVDLNNEERDPWWTLLIFFNSLRELGTTLSLFQSDIPDYLRVISNRIGKNLNEMRSLWNIMELTSRLRGDQVPKAIEAMEVPCTKSKYPVDVCLASNIIEVGVDIDRLSVMAVVGQPKTTSQYIQVTGRVGRRWWERPGIVVTIYGAAKPRDRSHFEKFRSYHERLYAQVEPTSATPFSPPALDRALHAVMVAYTRQVGNENIAGSPYPFPDDLVNEVGQILMERVEKVDKNEITNTDKVIRKRVKEWKFWQRIIWENWDIKGDIPLLRLAGSYASKDWEKLSWSTPMSMRNVDAECKVQITRHYLYEGEDDDE</sequence>
<dbReference type="KEGG" id="dfg:B0537_10800"/>
<dbReference type="PROSITE" id="PS51194">
    <property type="entry name" value="HELICASE_CTER"/>
    <property type="match status" value="1"/>
</dbReference>
<dbReference type="InterPro" id="IPR001650">
    <property type="entry name" value="Helicase_C-like"/>
</dbReference>
<dbReference type="EMBL" id="CP019698">
    <property type="protein sequence ID" value="AQS59525.1"/>
    <property type="molecule type" value="Genomic_DNA"/>
</dbReference>
<dbReference type="Gene3D" id="3.40.50.300">
    <property type="entry name" value="P-loop containing nucleotide triphosphate hydrolases"/>
    <property type="match status" value="2"/>
</dbReference>
<dbReference type="SMART" id="SM00490">
    <property type="entry name" value="HELICc"/>
    <property type="match status" value="1"/>
</dbReference>
<dbReference type="STRING" id="1833852.B0537_10800"/>
<organism evidence="2 3">
    <name type="scientific">Desulforamulus ferrireducens</name>
    <dbReference type="NCBI Taxonomy" id="1833852"/>
    <lineage>
        <taxon>Bacteria</taxon>
        <taxon>Bacillati</taxon>
        <taxon>Bacillota</taxon>
        <taxon>Clostridia</taxon>
        <taxon>Eubacteriales</taxon>
        <taxon>Peptococcaceae</taxon>
        <taxon>Desulforamulus</taxon>
    </lineage>
</organism>
<dbReference type="SUPFAM" id="SSF52540">
    <property type="entry name" value="P-loop containing nucleoside triphosphate hydrolases"/>
    <property type="match status" value="1"/>
</dbReference>